<keyword evidence="2" id="KW-1185">Reference proteome</keyword>
<evidence type="ECO:0000313" key="3">
    <source>
        <dbReference type="RefSeq" id="XP_003741982.1"/>
    </source>
</evidence>
<dbReference type="AlphaFoldDB" id="A0AAJ6QS68"/>
<gene>
    <name evidence="3" type="primary">LOC100906260</name>
</gene>
<protein>
    <submittedName>
        <fullName evidence="3">Uncharacterized protein LOC100906260</fullName>
    </submittedName>
</protein>
<dbReference type="Proteomes" id="UP000694867">
    <property type="component" value="Unplaced"/>
</dbReference>
<dbReference type="RefSeq" id="XP_003741982.1">
    <property type="nucleotide sequence ID" value="XM_003741934.2"/>
</dbReference>
<proteinExistence type="predicted"/>
<dbReference type="Gene3D" id="3.15.10.10">
    <property type="entry name" value="Bactericidal permeability-increasing protein, domain 1"/>
    <property type="match status" value="1"/>
</dbReference>
<evidence type="ECO:0000313" key="2">
    <source>
        <dbReference type="Proteomes" id="UP000694867"/>
    </source>
</evidence>
<dbReference type="GeneID" id="100906260"/>
<sequence>MRLSLCLVLVSFIYASQGQLTQNTVESLDKVIDVVLDLVRVDSGLNKLFSSIRVPLNLTEDGIRFHDLTLSNVLSLYRGGESFIDLQSDQLITNTTFEARNLTVDLQWTAKKWFVTLVGTAQLKLEAISVNTAIGVEGLRVSLIDACVPEFDSIEVIKVTGTSSVFNNIVRDVVQKIVNTESTKNMISEQVVDTIRKLFNQIFK</sequence>
<dbReference type="KEGG" id="goe:100906260"/>
<name>A0AAJ6QS68_9ACAR</name>
<accession>A0AAJ6QS68</accession>
<organism evidence="2 3">
    <name type="scientific">Galendromus occidentalis</name>
    <name type="common">western predatory mite</name>
    <dbReference type="NCBI Taxonomy" id="34638"/>
    <lineage>
        <taxon>Eukaryota</taxon>
        <taxon>Metazoa</taxon>
        <taxon>Ecdysozoa</taxon>
        <taxon>Arthropoda</taxon>
        <taxon>Chelicerata</taxon>
        <taxon>Arachnida</taxon>
        <taxon>Acari</taxon>
        <taxon>Parasitiformes</taxon>
        <taxon>Mesostigmata</taxon>
        <taxon>Gamasina</taxon>
        <taxon>Phytoseioidea</taxon>
        <taxon>Phytoseiidae</taxon>
        <taxon>Typhlodrominae</taxon>
        <taxon>Galendromus</taxon>
    </lineage>
</organism>
<feature type="signal peptide" evidence="1">
    <location>
        <begin position="1"/>
        <end position="18"/>
    </location>
</feature>
<feature type="chain" id="PRO_5042570098" evidence="1">
    <location>
        <begin position="19"/>
        <end position="204"/>
    </location>
</feature>
<reference evidence="3" key="1">
    <citation type="submission" date="2025-08" db="UniProtKB">
        <authorList>
            <consortium name="RefSeq"/>
        </authorList>
    </citation>
    <scope>IDENTIFICATION</scope>
</reference>
<keyword evidence="1" id="KW-0732">Signal</keyword>
<evidence type="ECO:0000256" key="1">
    <source>
        <dbReference type="SAM" id="SignalP"/>
    </source>
</evidence>